<dbReference type="RefSeq" id="WP_279675414.1">
    <property type="nucleotide sequence ID" value="NZ_CP122566.1"/>
</dbReference>
<keyword evidence="3" id="KW-1185">Reference proteome</keyword>
<evidence type="ECO:0000313" key="3">
    <source>
        <dbReference type="Proteomes" id="UP001224674"/>
    </source>
</evidence>
<dbReference type="InterPro" id="IPR012349">
    <property type="entry name" value="Split_barrel_FMN-bd"/>
</dbReference>
<dbReference type="InterPro" id="IPR024747">
    <property type="entry name" value="Pyridox_Oxase-rel"/>
</dbReference>
<dbReference type="EMBL" id="CP122566">
    <property type="protein sequence ID" value="WGH94427.1"/>
    <property type="molecule type" value="Genomic_DNA"/>
</dbReference>
<accession>A0AAJ6ALQ9</accession>
<dbReference type="AlphaFoldDB" id="A0AAJ6ALQ9"/>
<dbReference type="SUPFAM" id="SSF50475">
    <property type="entry name" value="FMN-binding split barrel"/>
    <property type="match status" value="1"/>
</dbReference>
<sequence>MFEHPENEPVLTLTEEQCRKLLDNTRHGRFAFADGPKIEIFPINYVRDGDLLYFRTAPGSKLAAAEHGLDVAFETDGILPEQAWSVVVRGVARMVTDTAELDHVRQLGIAPWVPTLKDFFASISIEELSGRHFIFGRQPERDEDGGFRYDPDLKISEPPRHPDTSRLSRHDGSAN</sequence>
<evidence type="ECO:0000313" key="2">
    <source>
        <dbReference type="EMBL" id="WGH94427.1"/>
    </source>
</evidence>
<protein>
    <submittedName>
        <fullName evidence="2">Pyridoxamine 5'-phosphate oxidase family protein</fullName>
    </submittedName>
</protein>
<feature type="compositionally biased region" description="Basic and acidic residues" evidence="1">
    <location>
        <begin position="138"/>
        <end position="175"/>
    </location>
</feature>
<dbReference type="Pfam" id="PF12900">
    <property type="entry name" value="Pyridox_ox_2"/>
    <property type="match status" value="1"/>
</dbReference>
<dbReference type="Proteomes" id="UP001224674">
    <property type="component" value="Chromosome"/>
</dbReference>
<name>A0AAJ6ALQ9_9MICC</name>
<feature type="region of interest" description="Disordered" evidence="1">
    <location>
        <begin position="137"/>
        <end position="175"/>
    </location>
</feature>
<gene>
    <name evidence="2" type="ORF">QDX21_06525</name>
</gene>
<evidence type="ECO:0000256" key="1">
    <source>
        <dbReference type="SAM" id="MobiDB-lite"/>
    </source>
</evidence>
<proteinExistence type="predicted"/>
<reference evidence="2 3" key="1">
    <citation type="submission" date="2023-03" db="EMBL/GenBank/DDBJ databases">
        <title>Complete genome sequences of several Auritidibacter ignavus strains isolated from ear infections.</title>
        <authorList>
            <person name="Baehr T."/>
            <person name="Baumhoegger A.M."/>
        </authorList>
    </citation>
    <scope>NUCLEOTIDE SEQUENCE [LARGE SCALE GENOMIC DNA]</scope>
    <source>
        <strain evidence="2 3">BABAE-6</strain>
    </source>
</reference>
<organism evidence="2 3">
    <name type="scientific">Auritidibacter ignavus</name>
    <dbReference type="NCBI Taxonomy" id="678932"/>
    <lineage>
        <taxon>Bacteria</taxon>
        <taxon>Bacillati</taxon>
        <taxon>Actinomycetota</taxon>
        <taxon>Actinomycetes</taxon>
        <taxon>Micrococcales</taxon>
        <taxon>Micrococcaceae</taxon>
        <taxon>Auritidibacter</taxon>
    </lineage>
</organism>
<dbReference type="Gene3D" id="2.30.110.10">
    <property type="entry name" value="Electron Transport, Fmn-binding Protein, Chain A"/>
    <property type="match status" value="1"/>
</dbReference>